<feature type="compositionally biased region" description="Basic and acidic residues" evidence="5">
    <location>
        <begin position="422"/>
        <end position="438"/>
    </location>
</feature>
<keyword evidence="9" id="KW-1185">Reference proteome</keyword>
<feature type="compositionally biased region" description="Acidic residues" evidence="5">
    <location>
        <begin position="476"/>
        <end position="490"/>
    </location>
</feature>
<evidence type="ECO:0000313" key="8">
    <source>
        <dbReference type="EMBL" id="GFP83445.1"/>
    </source>
</evidence>
<dbReference type="InterPro" id="IPR056067">
    <property type="entry name" value="DUF7650"/>
</dbReference>
<feature type="compositionally biased region" description="Polar residues" evidence="5">
    <location>
        <begin position="557"/>
        <end position="575"/>
    </location>
</feature>
<keyword evidence="2" id="KW-0805">Transcription regulation</keyword>
<dbReference type="OrthoDB" id="1634742at2759"/>
<dbReference type="Pfam" id="PF25826">
    <property type="entry name" value="DUF7952"/>
    <property type="match status" value="1"/>
</dbReference>
<evidence type="ECO:0000256" key="2">
    <source>
        <dbReference type="ARBA" id="ARBA00023015"/>
    </source>
</evidence>
<reference evidence="8" key="1">
    <citation type="submission" date="2020-07" db="EMBL/GenBank/DDBJ databases">
        <title>Ethylene signaling mediates host invasion by parasitic plants.</title>
        <authorList>
            <person name="Yoshida S."/>
        </authorList>
    </citation>
    <scope>NUCLEOTIDE SEQUENCE</scope>
    <source>
        <strain evidence="8">Okayama</strain>
    </source>
</reference>
<feature type="domain" description="DUF7952" evidence="7">
    <location>
        <begin position="151"/>
        <end position="279"/>
    </location>
</feature>
<dbReference type="Pfam" id="PF24662">
    <property type="entry name" value="DUF7650"/>
    <property type="match status" value="1"/>
</dbReference>
<evidence type="ECO:0000256" key="4">
    <source>
        <dbReference type="ARBA" id="ARBA00023242"/>
    </source>
</evidence>
<gene>
    <name evidence="8" type="ORF">PHJA_000487900</name>
</gene>
<feature type="domain" description="DUF7650" evidence="6">
    <location>
        <begin position="314"/>
        <end position="398"/>
    </location>
</feature>
<dbReference type="PANTHER" id="PTHR13859:SF11">
    <property type="entry name" value="GRUNGE, ISOFORM J"/>
    <property type="match status" value="1"/>
</dbReference>
<dbReference type="EMBL" id="BMAC01000063">
    <property type="protein sequence ID" value="GFP83445.1"/>
    <property type="molecule type" value="Genomic_DNA"/>
</dbReference>
<accession>A0A830BHU2</accession>
<dbReference type="InterPro" id="IPR057712">
    <property type="entry name" value="DUF7952"/>
</dbReference>
<keyword evidence="4" id="KW-0539">Nucleus</keyword>
<evidence type="ECO:0000256" key="1">
    <source>
        <dbReference type="ARBA" id="ARBA00004123"/>
    </source>
</evidence>
<feature type="region of interest" description="Disordered" evidence="5">
    <location>
        <begin position="476"/>
        <end position="695"/>
    </location>
</feature>
<comment type="subcellular location">
    <subcellularLocation>
        <location evidence="1">Nucleus</location>
    </subcellularLocation>
</comment>
<keyword evidence="3" id="KW-0804">Transcription</keyword>
<evidence type="ECO:0000259" key="7">
    <source>
        <dbReference type="Pfam" id="PF25826"/>
    </source>
</evidence>
<evidence type="ECO:0000313" key="9">
    <source>
        <dbReference type="Proteomes" id="UP000653305"/>
    </source>
</evidence>
<dbReference type="AlphaFoldDB" id="A0A830BHU2"/>
<dbReference type="GO" id="GO:0003714">
    <property type="term" value="F:transcription corepressor activity"/>
    <property type="evidence" value="ECO:0007669"/>
    <property type="project" value="TreeGrafter"/>
</dbReference>
<dbReference type="Proteomes" id="UP000653305">
    <property type="component" value="Unassembled WGS sequence"/>
</dbReference>
<organism evidence="8 9">
    <name type="scientific">Phtheirospermum japonicum</name>
    <dbReference type="NCBI Taxonomy" id="374723"/>
    <lineage>
        <taxon>Eukaryota</taxon>
        <taxon>Viridiplantae</taxon>
        <taxon>Streptophyta</taxon>
        <taxon>Embryophyta</taxon>
        <taxon>Tracheophyta</taxon>
        <taxon>Spermatophyta</taxon>
        <taxon>Magnoliopsida</taxon>
        <taxon>eudicotyledons</taxon>
        <taxon>Gunneridae</taxon>
        <taxon>Pentapetalae</taxon>
        <taxon>asterids</taxon>
        <taxon>lamiids</taxon>
        <taxon>Lamiales</taxon>
        <taxon>Orobanchaceae</taxon>
        <taxon>Orobanchaceae incertae sedis</taxon>
        <taxon>Phtheirospermum</taxon>
    </lineage>
</organism>
<protein>
    <recommendedName>
        <fullName evidence="10">SANT domain-containing protein</fullName>
    </recommendedName>
</protein>
<feature type="compositionally biased region" description="Polar residues" evidence="5">
    <location>
        <begin position="1"/>
        <end position="26"/>
    </location>
</feature>
<evidence type="ECO:0008006" key="10">
    <source>
        <dbReference type="Google" id="ProtNLM"/>
    </source>
</evidence>
<feature type="region of interest" description="Disordered" evidence="5">
    <location>
        <begin position="1"/>
        <end position="70"/>
    </location>
</feature>
<dbReference type="Gene3D" id="1.10.10.60">
    <property type="entry name" value="Homeodomain-like"/>
    <property type="match status" value="1"/>
</dbReference>
<sequence length="695" mass="76307">MKTLLSQEKTQMASTHAGQNGDCSKSTHADNLLPPENDNCRESEPEPEPQIPSHSQDASNELEEPEISPRIGDEYQVELPTLIESHSSKRANSHPDQNFLIGLPIMLTWINTNNIKSIKAETMEELCGLPTAEKMSGQGYILVPGLVDACWDALEKDSFILGLYIFEKNFEEVKRFVGTKKMGDVLSFYYGKFYRTREYHRWKDCRKRKKGIYGQRIFSGARQNEFLSRILVGVSEERRNDILEVTKTFGDEKMTLSEYVFSLKSMVGIKIFADAVGIGKGKLDLTEMPLENSRSNPTRPEIPTGKALSALTADEIVKILSGDYRLSKARANDIFWEAVWPRLLFRGWHSEQPKNQGHVKHCLVFLIPGVKKFSRKLVRGEHYFDSVTDVLGKVAKEPELINLDFQEDEARLSEKKKNKKKVDHESPPVSEKKSEKHYYLQPRTPVRNADVIKFTVVDTSLSGGKIRELRAFPSEVSDDQDCAVDSDEDEIAKKPDKKIARSVSPDPKNKKDKKVPKPRKTKRDGVDNVGPIAKRSRTLAACSREETNGSLLGVNGVTENLASKSGPSQDKAASSSGGGPDRPVENGRPQILWDLNLPQPPPDCENLEQGIGQGGGSNRPENNGLPAPPAAELGVGKGGVSNGPENNSLPVPPAAEQGVGQGGGSNGPGNNGLPAPPAAEQGPARAAGGFESSEA</sequence>
<proteinExistence type="predicted"/>
<feature type="compositionally biased region" description="Gly residues" evidence="5">
    <location>
        <begin position="659"/>
        <end position="670"/>
    </location>
</feature>
<dbReference type="PANTHER" id="PTHR13859">
    <property type="entry name" value="ATROPHIN-RELATED"/>
    <property type="match status" value="1"/>
</dbReference>
<comment type="caution">
    <text evidence="8">The sequence shown here is derived from an EMBL/GenBank/DDBJ whole genome shotgun (WGS) entry which is preliminary data.</text>
</comment>
<evidence type="ECO:0000256" key="3">
    <source>
        <dbReference type="ARBA" id="ARBA00023163"/>
    </source>
</evidence>
<evidence type="ECO:0000256" key="5">
    <source>
        <dbReference type="SAM" id="MobiDB-lite"/>
    </source>
</evidence>
<feature type="compositionally biased region" description="Basic residues" evidence="5">
    <location>
        <begin position="510"/>
        <end position="522"/>
    </location>
</feature>
<dbReference type="GO" id="GO:0005634">
    <property type="term" value="C:nucleus"/>
    <property type="evidence" value="ECO:0007669"/>
    <property type="project" value="UniProtKB-SubCell"/>
</dbReference>
<name>A0A830BHU2_9LAMI</name>
<evidence type="ECO:0000259" key="6">
    <source>
        <dbReference type="Pfam" id="PF24662"/>
    </source>
</evidence>
<feature type="region of interest" description="Disordered" evidence="5">
    <location>
        <begin position="412"/>
        <end position="442"/>
    </location>
</feature>